<dbReference type="InterPro" id="IPR000873">
    <property type="entry name" value="AMP-dep_synth/lig_dom"/>
</dbReference>
<dbReference type="Pfam" id="PF13193">
    <property type="entry name" value="AMP-binding_C"/>
    <property type="match status" value="1"/>
</dbReference>
<feature type="domain" description="Carrier" evidence="4">
    <location>
        <begin position="1041"/>
        <end position="1116"/>
    </location>
</feature>
<dbReference type="PANTHER" id="PTHR45527">
    <property type="entry name" value="NONRIBOSOMAL PEPTIDE SYNTHETASE"/>
    <property type="match status" value="1"/>
</dbReference>
<dbReference type="PROSITE" id="PS00455">
    <property type="entry name" value="AMP_BINDING"/>
    <property type="match status" value="2"/>
</dbReference>
<sequence>MRIIIVTNRLPFTLQENEGKLQLVNSAGGLVSGMRAFLDIARNPQMAGCEVIWVGWPGMVISAAQEPQAHALMDLNTYVPVWLSDKMVRQYYLGYCNEVIWPLFHGFHDAVTRSGDYWPAYEEVNDLYAAVLKNVIHDGDLVWIHDYHLMCLPALLRKQGHNIRISFFLHIPFPDNSCMSRLPGAEQAAILNGLSGADLIGFNAEEYTQHFKQWQSLNRDMPFSAAIATFPIGIDTAVFKDTAGLPSVQQHTAAIRASVQQCRIILSVNRLDIIKGLKQQLIAFRRLLQECPQWRQQVVLQLVVVPSREGLPRNSILKQEIEELVAAICNEFSAPGYSPVQYYFEQYSIPELIAFFAAADVALVVPIKDGMNLVSKEYVASRINGSGTLVLSRQAGASQQLKDALLVDAFDTNSICRALHTALNMDAATQHDRMVRLQTAVTAFDIFDWGNSIIAQTMRPEMNTSAAAFTDTEQTTLAHRLQQLAHREDIGVTFINGAAQEVYLSYRTLYKKALHALYQLQQRGLDQGSQLVLHVDDNECFLVAFWACMLGGIIAVPLATGSQSDHRIKLFSIYEKLTNARLLTDAQHMERLQEFAADGPFAAVAADITASMILPEVLLYEEGSGRPVAVTLQDTAYIQYSSGSTGAPNGVVLTHGNLWTNTGDISTRSAITAEDRMLSWMPLSHDMGLICFHLTGVYAGISQYIMPTALFIRRPALWLEKATRHSASLLYSPNFGYHYFLAAFNPAGANLALNKVRIIYNGAEPISVDLINRFMEALQPFGLSSSAMFPGYGLAEASVAVTLPNPGDAVRCRYLLRNRLGIGDKVVEAVNTAGDQAIAFLEVGYAIPRCSIRICNGEDELLEDDHVGHIQIKGGNVTSGYYNNPAAGKKLFTKDGWLRTGDLGLMKQGRLYVTGRFKQMIIIRGQNYYPQDIERIAHTVAGIEQGKVVACAGSNDGEEQLLLFILSKEEMTKFASLATAVKKQLLDALGIVPDQVIPVRKIPKTTSGKVQHFKLLEQYNTGEFNEQLNALRQLQLQQAAAVKENRAALLLDCCRQVFADGTIELHTNLMQYGAGSLQLTQLAAIINSTLYTNIQVHDIFSHAIIADLLQFINGMPQQELPVIPAARGGRHPLSPAQHRFWMYDQYGYNRTAYNICGAYLLQGDVQAEVLAAAVNNVVQRHHALQMVFNTEGEHVYQQVKAMQVPLEVTDRRSAAWDAQQIADFGKELAAMVFDLQHGPLMKVVLVQTGEAHFALYIVLHHIIADGWSFNLLLQEIKAFYTAGLEGKASLLPAPAVQYEDFVTWQQQQWQLEAARLKAYWHAQLANLPPVLKLQATHITDNNAAIDCSLYFDIDPALVSSLSDLCRQQESSLFMGLMAVLNILFYKYTGQTDQVLGTDIAGREHPQLAGSIGCFTNTLCIRNTFSAADHFLQILEQVRENMVAAFAHQLYPFDQLLNELTTARDVRHNGLFDILVLMQPFEESSFSLAPHITATPVNIPADNSYIDLLIEFVPQANGLQMKLRYNAARYEAWQMAGIHEHFEVLLTAIAAAPATPISELDLLQTGAAAQYMQNACGLVTAPVGSRYIQALFLQQCAVHPQKTAILCGGNAFSYEWLEQNSCRLAIILQNSYNITPGARVGILMERSQWAIVTLMAILRTGAVYVPVDPAWPAARKAYVIEDAALSLICCDAVAAMNVVTAVPHLEVEQLLNREWEPAALPEHAVQAGELAYIMYTSGSTGVPKGVMIGREALNSYVAGFAGYFNITAVDIVIQQASLAFDTAVEEIFPALCTGATIRIIPQGGHGIEEMLQHIQSGGVTVLSSTPHVISEINAGSQSFGNLRLVISGGDVLRPAHINRLLGQVPVYNTYGPTETTVCATYQLITQGWETALIGKPVPNSEVYILNAQGRQQAPGISGEIGIAGAGLAAGYLHAENEEGKFIFHPFRPGRRLYLTGDLGYCTPEGSVVFTGRKDEQLKIRGYRVETAEIIAALLQYPGIKEAEVVEHRAENENWLNAFVTGTPGLDITRIRLHLGAALPFYMIPANIIQLDVFPMLPNGKVNRQQLMDTPLSPAADYAAPRTDMEKTLVAIWEQVLQTGNIGIYDNFFQLGGQSIRATQIISRIRQQLQLEITLKDIFTCQHIALLATLAAQAPVNIVTPLVSVSAAAFYVAAPVQRRLWLTSRQEGHALVNNLCWAYRLEGGLRPDVLQKALQHIIARYEILRTVFRMQDGMLQQVVLPVIPAYATLKDIPAAVQEAVAVRSLLDEERNLPFDLEKGPLLRMVLAKHGETFIFILTVHHIITDAWSMELIQDELVKYYRIFAAGDTPETTMPALQYKDYADWINRFGSSMEMTAGRGYWKQLLAGELPELNLQAGTPRYLVNDKKGARWPSVLQTETVQRFKTTCYNNHTSLFTGLLAVTQLLLHKYSGLEDIITGIPVNGRVHDSLEAMPGCFINLLPLRTGIEPQHSFNQLLAHVNDRLQEAYRYQWVPFEQIVEDVNPARAAGRHPLFNILVNWRSVDDNKLQLEQLHPGIVQVSPLQQEALHAEYDLSFNFLEKSGVLELSIEYNEHLFTEERIRRMGLHFSNLLHAAATSPETAVTALTYLDEQEKQQVLYGFNNTAVSYEGCTTLPQQLAAAALERQNEVALICGAEQLTYHTLEGESNRLANLLIAGGIRKGDLVGIFMERGIEFIISILAILKTGAAYVPADREYPQERVRQILESCGVKVLITDDTAARYEKIPQQYQWEQLVKLLPDYADVFAPVTVAAEDLAYIMYTSGSTGLPKGVMITHGAVIDYVQTFRHHFNLQAGDVVLQQSSVSFDTSIEEIFPILCSGGRLLVLPAGGKDITGMVNAIREHAVTIVSVTPLILEALNKQADKLHTLRLIITGGDVLQLRHADKLTGRFELYNTYGPVESTVCATYQQVSSPADINSIGRPIANRRIYITDSRLQLQGIGVPGEICIAGNGLALGYLAAADYNVARFIDHPFPGETRLYRTGDKGYWREDGSIVFCGRMDRQLKINGYRIEPAEIEKVLLQYPGVTTAIVTPQPQEKGSALLYAYVTGAETLQESSIRNYLRKQLPYYMLPAVIMVLDVLPLTRHGKPDVAALPVLSGTAGAQAPLTPTAAALMQLWMNVLEVTDLHITDNFFIKGGHSLKAMHLLTAIAAAFGVKLPFESIFLYPTIAEMAGVIDTSLRSQVTEIPAAPVQKHYPLSPAQKRLWLLDQLSVNKRVYNMAAGFRLNGVLDVNAFRRAWETVLQRQDSLRTVFPVIDGQPRQQILEEILVDTFIHQDISAAPDIEAVITTHVQAERERIFQLDKGPLVSMTLLQTGAESHLLLFNMHHIISDGHSCDLLMQEVVTLYNQYSSGLQPSLPALPVQYRDVACWQLQALDSGLFDAHRQYWLHTFARPWQPLQLPADVTAPAVSLHMGSTVRLQMGAATLDALTQVAADRGGTLFMVLLTTVKMLLFRYTAQEDIVIGCPVAGRNYPGLAAPIGCFVNTLPLRTRLSDTLIFDELFEQVKKVTLAGLEHQQYPLDYLVDELGTTQHIPLFNVMMLLDELPPHGSTLHNMHHIQVSEYEIPSGASKCDLTFTFSRKHNNLELVLEYDTALFNKGTIQLMGQRYLQLLQVLLTAPETVLSAYSLLTPEEQALQENTANLLINFQID</sequence>
<dbReference type="EMBL" id="FOBB01000008">
    <property type="protein sequence ID" value="SEN17443.1"/>
    <property type="molecule type" value="Genomic_DNA"/>
</dbReference>
<dbReference type="NCBIfam" id="NF003417">
    <property type="entry name" value="PRK04813.1"/>
    <property type="match status" value="4"/>
</dbReference>
<organism evidence="5 6">
    <name type="scientific">Chitinophaga rupis</name>
    <dbReference type="NCBI Taxonomy" id="573321"/>
    <lineage>
        <taxon>Bacteria</taxon>
        <taxon>Pseudomonadati</taxon>
        <taxon>Bacteroidota</taxon>
        <taxon>Chitinophagia</taxon>
        <taxon>Chitinophagales</taxon>
        <taxon>Chitinophagaceae</taxon>
        <taxon>Chitinophaga</taxon>
    </lineage>
</organism>
<keyword evidence="6" id="KW-1185">Reference proteome</keyword>
<name>A0A1H8ED88_9BACT</name>
<dbReference type="Proteomes" id="UP000198984">
    <property type="component" value="Unassembled WGS sequence"/>
</dbReference>
<comment type="cofactor">
    <cofactor evidence="1">
        <name>pantetheine 4'-phosphate</name>
        <dbReference type="ChEBI" id="CHEBI:47942"/>
    </cofactor>
</comment>
<dbReference type="Gene3D" id="3.30.300.30">
    <property type="match status" value="3"/>
</dbReference>
<evidence type="ECO:0000256" key="1">
    <source>
        <dbReference type="ARBA" id="ARBA00001957"/>
    </source>
</evidence>
<dbReference type="InterPro" id="IPR020845">
    <property type="entry name" value="AMP-binding_CS"/>
</dbReference>
<dbReference type="InterPro" id="IPR025110">
    <property type="entry name" value="AMP-bd_C"/>
</dbReference>
<dbReference type="InterPro" id="IPR001242">
    <property type="entry name" value="Condensation_dom"/>
</dbReference>
<dbReference type="SUPFAM" id="SSF56801">
    <property type="entry name" value="Acetyl-CoA synthetase-like"/>
    <property type="match status" value="3"/>
</dbReference>
<dbReference type="Gene3D" id="3.40.50.2000">
    <property type="entry name" value="Glycogen Phosphorylase B"/>
    <property type="match status" value="2"/>
</dbReference>
<protein>
    <submittedName>
        <fullName evidence="5">Phosphopantetheine attachment site</fullName>
    </submittedName>
</protein>
<dbReference type="GO" id="GO:0005992">
    <property type="term" value="P:trehalose biosynthetic process"/>
    <property type="evidence" value="ECO:0007669"/>
    <property type="project" value="InterPro"/>
</dbReference>
<accession>A0A1H8ED88</accession>
<dbReference type="InterPro" id="IPR010071">
    <property type="entry name" value="AA_adenyl_dom"/>
</dbReference>
<dbReference type="FunFam" id="1.10.1200.10:FF:000005">
    <property type="entry name" value="Nonribosomal peptide synthetase 1"/>
    <property type="match status" value="1"/>
</dbReference>
<dbReference type="GO" id="GO:0003824">
    <property type="term" value="F:catalytic activity"/>
    <property type="evidence" value="ECO:0007669"/>
    <property type="project" value="InterPro"/>
</dbReference>
<dbReference type="Pfam" id="PF00982">
    <property type="entry name" value="Glyco_transf_20"/>
    <property type="match status" value="1"/>
</dbReference>
<dbReference type="Pfam" id="PF00501">
    <property type="entry name" value="AMP-binding"/>
    <property type="match status" value="3"/>
</dbReference>
<dbReference type="FunFam" id="3.40.50.980:FF:000001">
    <property type="entry name" value="Non-ribosomal peptide synthetase"/>
    <property type="match status" value="1"/>
</dbReference>
<dbReference type="SUPFAM" id="SSF47336">
    <property type="entry name" value="ACP-like"/>
    <property type="match status" value="3"/>
</dbReference>
<dbReference type="Gene3D" id="1.10.1200.10">
    <property type="entry name" value="ACP-like"/>
    <property type="match status" value="3"/>
</dbReference>
<dbReference type="PANTHER" id="PTHR45527:SF1">
    <property type="entry name" value="FATTY ACID SYNTHASE"/>
    <property type="match status" value="1"/>
</dbReference>
<dbReference type="SUPFAM" id="SSF52777">
    <property type="entry name" value="CoA-dependent acyltransferases"/>
    <property type="match status" value="6"/>
</dbReference>
<evidence type="ECO:0000313" key="6">
    <source>
        <dbReference type="Proteomes" id="UP000198984"/>
    </source>
</evidence>
<evidence type="ECO:0000259" key="4">
    <source>
        <dbReference type="PROSITE" id="PS50075"/>
    </source>
</evidence>
<dbReference type="OrthoDB" id="9778383at2"/>
<reference evidence="5 6" key="1">
    <citation type="submission" date="2016-10" db="EMBL/GenBank/DDBJ databases">
        <authorList>
            <person name="de Groot N.N."/>
        </authorList>
    </citation>
    <scope>NUCLEOTIDE SEQUENCE [LARGE SCALE GENOMIC DNA]</scope>
    <source>
        <strain evidence="5 6">DSM 21039</strain>
    </source>
</reference>
<dbReference type="CDD" id="cd03788">
    <property type="entry name" value="GT20_TPS"/>
    <property type="match status" value="1"/>
</dbReference>
<evidence type="ECO:0000256" key="2">
    <source>
        <dbReference type="ARBA" id="ARBA00022450"/>
    </source>
</evidence>
<dbReference type="Gene3D" id="3.40.50.12780">
    <property type="entry name" value="N-terminal domain of ligase-like"/>
    <property type="match status" value="3"/>
</dbReference>
<dbReference type="SUPFAM" id="SSF53756">
    <property type="entry name" value="UDP-Glycosyltransferase/glycogen phosphorylase"/>
    <property type="match status" value="1"/>
</dbReference>
<dbReference type="InterPro" id="IPR009081">
    <property type="entry name" value="PP-bd_ACP"/>
</dbReference>
<evidence type="ECO:0000256" key="3">
    <source>
        <dbReference type="ARBA" id="ARBA00022553"/>
    </source>
</evidence>
<dbReference type="InterPro" id="IPR001830">
    <property type="entry name" value="Glyco_trans_20"/>
</dbReference>
<dbReference type="InterPro" id="IPR045851">
    <property type="entry name" value="AMP-bd_C_sf"/>
</dbReference>
<dbReference type="GO" id="GO:0043041">
    <property type="term" value="P:amino acid activation for nonribosomal peptide biosynthetic process"/>
    <property type="evidence" value="ECO:0007669"/>
    <property type="project" value="TreeGrafter"/>
</dbReference>
<dbReference type="GO" id="GO:0044550">
    <property type="term" value="P:secondary metabolite biosynthetic process"/>
    <property type="evidence" value="ECO:0007669"/>
    <property type="project" value="TreeGrafter"/>
</dbReference>
<dbReference type="Gene3D" id="3.30.559.30">
    <property type="entry name" value="Nonribosomal peptide synthetase, condensation domain"/>
    <property type="match status" value="3"/>
</dbReference>
<proteinExistence type="predicted"/>
<dbReference type="CDD" id="cd05930">
    <property type="entry name" value="A_NRPS"/>
    <property type="match status" value="2"/>
</dbReference>
<evidence type="ECO:0000313" key="5">
    <source>
        <dbReference type="EMBL" id="SEN17443.1"/>
    </source>
</evidence>
<dbReference type="CDD" id="cd19531">
    <property type="entry name" value="LCL_NRPS-like"/>
    <property type="match status" value="3"/>
</dbReference>
<dbReference type="InterPro" id="IPR036736">
    <property type="entry name" value="ACP-like_sf"/>
</dbReference>
<gene>
    <name evidence="5" type="ORF">SAMN04488505_108255</name>
</gene>
<feature type="domain" description="Carrier" evidence="4">
    <location>
        <begin position="3121"/>
        <end position="3196"/>
    </location>
</feature>
<dbReference type="InterPro" id="IPR042099">
    <property type="entry name" value="ANL_N_sf"/>
</dbReference>
<dbReference type="RefSeq" id="WP_089918996.1">
    <property type="nucleotide sequence ID" value="NZ_FOBB01000008.1"/>
</dbReference>
<dbReference type="GO" id="GO:0031177">
    <property type="term" value="F:phosphopantetheine binding"/>
    <property type="evidence" value="ECO:0007669"/>
    <property type="project" value="TreeGrafter"/>
</dbReference>
<dbReference type="Gene3D" id="3.30.559.10">
    <property type="entry name" value="Chloramphenicol acetyltransferase-like domain"/>
    <property type="match status" value="3"/>
</dbReference>
<dbReference type="Pfam" id="PF00550">
    <property type="entry name" value="PP-binding"/>
    <property type="match status" value="3"/>
</dbReference>
<keyword evidence="2" id="KW-0596">Phosphopantetheine</keyword>
<dbReference type="InterPro" id="IPR023213">
    <property type="entry name" value="CAT-like_dom_sf"/>
</dbReference>
<dbReference type="NCBIfam" id="TIGR01733">
    <property type="entry name" value="AA-adenyl-dom"/>
    <property type="match status" value="2"/>
</dbReference>
<dbReference type="STRING" id="573321.SAMN04488505_108255"/>
<feature type="domain" description="Carrier" evidence="4">
    <location>
        <begin position="2078"/>
        <end position="2153"/>
    </location>
</feature>
<dbReference type="GO" id="GO:0005737">
    <property type="term" value="C:cytoplasm"/>
    <property type="evidence" value="ECO:0007669"/>
    <property type="project" value="TreeGrafter"/>
</dbReference>
<dbReference type="PROSITE" id="PS50075">
    <property type="entry name" value="CARRIER"/>
    <property type="match status" value="3"/>
</dbReference>
<keyword evidence="3" id="KW-0597">Phosphoprotein</keyword>
<dbReference type="Pfam" id="PF00668">
    <property type="entry name" value="Condensation"/>
    <property type="match status" value="3"/>
</dbReference>